<keyword evidence="3" id="KW-0540">Nuclease</keyword>
<feature type="non-terminal residue" evidence="8">
    <location>
        <position position="1"/>
    </location>
</feature>
<dbReference type="GO" id="GO:0003964">
    <property type="term" value="F:RNA-directed DNA polymerase activity"/>
    <property type="evidence" value="ECO:0007669"/>
    <property type="project" value="UniProtKB-KW"/>
</dbReference>
<keyword evidence="2" id="KW-0548">Nucleotidyltransferase</keyword>
<evidence type="ECO:0000259" key="7">
    <source>
        <dbReference type="PROSITE" id="PS50994"/>
    </source>
</evidence>
<dbReference type="SUPFAM" id="SSF56672">
    <property type="entry name" value="DNA/RNA polymerases"/>
    <property type="match status" value="1"/>
</dbReference>
<dbReference type="InterPro" id="IPR012337">
    <property type="entry name" value="RNaseH-like_sf"/>
</dbReference>
<reference evidence="9" key="1">
    <citation type="journal article" date="2020" name="Plant J.">
        <title>Transposons played a major role in the diversification between the closely related almond and peach genomes: results from the almond genome sequence.</title>
        <authorList>
            <person name="Alioto T."/>
            <person name="Alexiou K.G."/>
            <person name="Bardil A."/>
            <person name="Barteri F."/>
            <person name="Castanera R."/>
            <person name="Cruz F."/>
            <person name="Dhingra A."/>
            <person name="Duval H."/>
            <person name="Fernandez I Marti A."/>
            <person name="Frias L."/>
            <person name="Galan B."/>
            <person name="Garcia J.L."/>
            <person name="Howad W."/>
            <person name="Gomez-Garrido J."/>
            <person name="Gut M."/>
            <person name="Julca I."/>
            <person name="Morata J."/>
            <person name="Puigdomenech P."/>
            <person name="Ribeca P."/>
            <person name="Rubio Cabetas M.J."/>
            <person name="Vlasova A."/>
            <person name="Wirthensohn M."/>
            <person name="Garcia-Mas J."/>
            <person name="Gabaldon T."/>
            <person name="Casacuberta J.M."/>
            <person name="Arus P."/>
        </authorList>
    </citation>
    <scope>NUCLEOTIDE SEQUENCE [LARGE SCALE GENOMIC DNA]</scope>
    <source>
        <strain evidence="9">cv. Texas</strain>
    </source>
</reference>
<evidence type="ECO:0000256" key="5">
    <source>
        <dbReference type="ARBA" id="ARBA00022801"/>
    </source>
</evidence>
<evidence type="ECO:0000256" key="1">
    <source>
        <dbReference type="ARBA" id="ARBA00022679"/>
    </source>
</evidence>
<dbReference type="InterPro" id="IPR001584">
    <property type="entry name" value="Integrase_cat-core"/>
</dbReference>
<keyword evidence="6" id="KW-0695">RNA-directed DNA polymerase</keyword>
<organism evidence="8 9">
    <name type="scientific">Prunus dulcis</name>
    <name type="common">Almond</name>
    <name type="synonym">Amygdalus dulcis</name>
    <dbReference type="NCBI Taxonomy" id="3755"/>
    <lineage>
        <taxon>Eukaryota</taxon>
        <taxon>Viridiplantae</taxon>
        <taxon>Streptophyta</taxon>
        <taxon>Embryophyta</taxon>
        <taxon>Tracheophyta</taxon>
        <taxon>Spermatophyta</taxon>
        <taxon>Magnoliopsida</taxon>
        <taxon>eudicotyledons</taxon>
        <taxon>Gunneridae</taxon>
        <taxon>Pentapetalae</taxon>
        <taxon>rosids</taxon>
        <taxon>fabids</taxon>
        <taxon>Rosales</taxon>
        <taxon>Rosaceae</taxon>
        <taxon>Amygdaloideae</taxon>
        <taxon>Amygdaleae</taxon>
        <taxon>Prunus</taxon>
    </lineage>
</organism>
<dbReference type="PANTHER" id="PTHR37984">
    <property type="entry name" value="PROTEIN CBG26694"/>
    <property type="match status" value="1"/>
</dbReference>
<evidence type="ECO:0000256" key="3">
    <source>
        <dbReference type="ARBA" id="ARBA00022722"/>
    </source>
</evidence>
<feature type="non-terminal residue" evidence="8">
    <location>
        <position position="427"/>
    </location>
</feature>
<evidence type="ECO:0000256" key="2">
    <source>
        <dbReference type="ARBA" id="ARBA00022695"/>
    </source>
</evidence>
<dbReference type="AlphaFoldDB" id="A0A5E4GGS8"/>
<dbReference type="Pfam" id="PF17921">
    <property type="entry name" value="Integrase_H2C2"/>
    <property type="match status" value="1"/>
</dbReference>
<protein>
    <submittedName>
        <fullName evidence="8">PREDICTED: LOW QUALITY PROTEIN</fullName>
    </submittedName>
</protein>
<dbReference type="InterPro" id="IPR043502">
    <property type="entry name" value="DNA/RNA_pol_sf"/>
</dbReference>
<feature type="domain" description="Integrase catalytic" evidence="7">
    <location>
        <begin position="223"/>
        <end position="343"/>
    </location>
</feature>
<dbReference type="GO" id="GO:0016787">
    <property type="term" value="F:hydrolase activity"/>
    <property type="evidence" value="ECO:0007669"/>
    <property type="project" value="UniProtKB-KW"/>
</dbReference>
<dbReference type="PANTHER" id="PTHR37984:SF5">
    <property type="entry name" value="PROTEIN NYNRIN-LIKE"/>
    <property type="match status" value="1"/>
</dbReference>
<dbReference type="GO" id="GO:0003676">
    <property type="term" value="F:nucleic acid binding"/>
    <property type="evidence" value="ECO:0007669"/>
    <property type="project" value="InterPro"/>
</dbReference>
<proteinExistence type="predicted"/>
<dbReference type="InterPro" id="IPR036397">
    <property type="entry name" value="RNaseH_sf"/>
</dbReference>
<dbReference type="Proteomes" id="UP000327085">
    <property type="component" value="Chromosome 6"/>
</dbReference>
<dbReference type="InterPro" id="IPR050951">
    <property type="entry name" value="Retrovirus_Pol_polyprotein"/>
</dbReference>
<evidence type="ECO:0000256" key="6">
    <source>
        <dbReference type="ARBA" id="ARBA00022918"/>
    </source>
</evidence>
<keyword evidence="4" id="KW-0255">Endonuclease</keyword>
<dbReference type="GO" id="GO:0004519">
    <property type="term" value="F:endonuclease activity"/>
    <property type="evidence" value="ECO:0007669"/>
    <property type="project" value="UniProtKB-KW"/>
</dbReference>
<gene>
    <name evidence="8" type="ORF">ALMOND_2B012667</name>
</gene>
<name>A0A5E4GGS8_PRUDU</name>
<keyword evidence="1" id="KW-0808">Transferase</keyword>
<dbReference type="GO" id="GO:0015074">
    <property type="term" value="P:DNA integration"/>
    <property type="evidence" value="ECO:0007669"/>
    <property type="project" value="InterPro"/>
</dbReference>
<dbReference type="CDD" id="cd09274">
    <property type="entry name" value="RNase_HI_RT_Ty3"/>
    <property type="match status" value="1"/>
</dbReference>
<dbReference type="EMBL" id="CABIKO010000699">
    <property type="protein sequence ID" value="VVA38853.1"/>
    <property type="molecule type" value="Genomic_DNA"/>
</dbReference>
<dbReference type="PROSITE" id="PS50994">
    <property type="entry name" value="INTEGRASE"/>
    <property type="match status" value="1"/>
</dbReference>
<keyword evidence="5" id="KW-0378">Hydrolase</keyword>
<dbReference type="Pfam" id="PF17917">
    <property type="entry name" value="RT_RNaseH"/>
    <property type="match status" value="1"/>
</dbReference>
<evidence type="ECO:0000313" key="9">
    <source>
        <dbReference type="Proteomes" id="UP000327085"/>
    </source>
</evidence>
<dbReference type="InParanoid" id="A0A5E4GGS8"/>
<accession>A0A5E4GGS8</accession>
<dbReference type="InterPro" id="IPR041588">
    <property type="entry name" value="Integrase_H2C2"/>
</dbReference>
<dbReference type="SUPFAM" id="SSF53098">
    <property type="entry name" value="Ribonuclease H-like"/>
    <property type="match status" value="1"/>
</dbReference>
<dbReference type="InterPro" id="IPR041373">
    <property type="entry name" value="RT_RNaseH"/>
</dbReference>
<dbReference type="OMA" id="WAVAHIT"/>
<evidence type="ECO:0000313" key="8">
    <source>
        <dbReference type="EMBL" id="VVA38853.1"/>
    </source>
</evidence>
<sequence>LNYSTTEKELLAVIFALEKFRSYLIGTKVIVFSDHAALRYLLQKKDAKPRLIRWTLLLQEFDLVIRDKKGSENVVADHLSRLAQGSNEEEDVLPLRESFPDEQLFTLEAKDPWYADIINYKASKLIPKDLTRAQKDKLVKTSRYYVWDDPYLWKYCPDQIVRRCVSESEFNSILTFCHSSACGGHFGTKKTALKVLQCGFYWPSLFKDAYTYCSTCDRCQRTAIPTRTNDSKVVLSFVKDNIFSRFGTPRAIISDGGTHFCNRSFEALLKRYGITHRVSTPYHPQTSGQVEISNREIKQILEKTVSPTRKDWRLRLNEALWAYRTAYKTPIGMSPFRLVYGKACPLPVELEHRAFWAIKKFNFDMKEAGDARRLQVNELDEMRNDAYESARIYKEKTKAFHDKAIQRKTFEIGQKVLLFNSRLRLFP</sequence>
<evidence type="ECO:0000256" key="4">
    <source>
        <dbReference type="ARBA" id="ARBA00022759"/>
    </source>
</evidence>
<dbReference type="Gene3D" id="3.30.420.10">
    <property type="entry name" value="Ribonuclease H-like superfamily/Ribonuclease H"/>
    <property type="match status" value="1"/>
</dbReference>